<feature type="binding site" evidence="5">
    <location>
        <position position="267"/>
    </location>
    <ligand>
        <name>dimethylallyl diphosphate</name>
        <dbReference type="ChEBI" id="CHEBI:57623"/>
    </ligand>
</feature>
<dbReference type="GO" id="GO:0051745">
    <property type="term" value="F:4-hydroxy-3-methylbut-2-enyl diphosphate reductase activity"/>
    <property type="evidence" value="ECO:0007669"/>
    <property type="project" value="UniProtKB-UniRule"/>
</dbReference>
<dbReference type="OrthoDB" id="9804068at2"/>
<dbReference type="UniPathway" id="UPA00059">
    <property type="reaction ID" value="UER00105"/>
</dbReference>
<evidence type="ECO:0000313" key="6">
    <source>
        <dbReference type="EMBL" id="EKB30804.1"/>
    </source>
</evidence>
<keyword evidence="1 5" id="KW-0004">4Fe-4S</keyword>
<feature type="binding site" evidence="5">
    <location>
        <position position="267"/>
    </location>
    <ligand>
        <name>(2E)-4-hydroxy-3-methylbut-2-enyl diphosphate</name>
        <dbReference type="ChEBI" id="CHEBI:128753"/>
    </ligand>
</feature>
<dbReference type="GO" id="GO:0016114">
    <property type="term" value="P:terpenoid biosynthetic process"/>
    <property type="evidence" value="ECO:0007669"/>
    <property type="project" value="UniProtKB-UniRule"/>
</dbReference>
<feature type="binding site" evidence="5">
    <location>
        <position position="12"/>
    </location>
    <ligand>
        <name>[4Fe-4S] cluster</name>
        <dbReference type="ChEBI" id="CHEBI:49883"/>
    </ligand>
</feature>
<comment type="pathway">
    <text evidence="5">Isoprenoid biosynthesis; dimethylallyl diphosphate biosynthesis; dimethylallyl diphosphate from (2E)-4-hydroxy-3-methylbutenyl diphosphate: step 1/1.</text>
</comment>
<reference evidence="6 7" key="1">
    <citation type="submission" date="2012-05" db="EMBL/GenBank/DDBJ databases">
        <title>The Genome Sequence of Sutterella wadsworthensis 2_1_59BFAA.</title>
        <authorList>
            <consortium name="The Broad Institute Genome Sequencing Platform"/>
            <person name="Earl A."/>
            <person name="Ward D."/>
            <person name="Feldgarden M."/>
            <person name="Gevers D."/>
            <person name="Daigneault M."/>
            <person name="Strauss J."/>
            <person name="Allen-Vercoe E."/>
            <person name="Walker B."/>
            <person name="Young S.K."/>
            <person name="Zeng Q."/>
            <person name="Gargeya S."/>
            <person name="Fitzgerald M."/>
            <person name="Haas B."/>
            <person name="Abouelleil A."/>
            <person name="Alvarado L."/>
            <person name="Arachchi H.M."/>
            <person name="Berlin A.M."/>
            <person name="Chapman S.B."/>
            <person name="Goldberg J."/>
            <person name="Griggs A."/>
            <person name="Gujja S."/>
            <person name="Hansen M."/>
            <person name="Howarth C."/>
            <person name="Imamovic A."/>
            <person name="Larimer J."/>
            <person name="McCowen C."/>
            <person name="Montmayeur A."/>
            <person name="Murphy C."/>
            <person name="Neiman D."/>
            <person name="Pearson M."/>
            <person name="Priest M."/>
            <person name="Roberts A."/>
            <person name="Saif S."/>
            <person name="Shea T."/>
            <person name="Sisk P."/>
            <person name="Sykes S."/>
            <person name="Wortman J."/>
            <person name="Nusbaum C."/>
            <person name="Birren B."/>
        </authorList>
    </citation>
    <scope>NUCLEOTIDE SEQUENCE [LARGE SCALE GENOMIC DNA]</scope>
    <source>
        <strain evidence="6 7">2_1_59BFAA</strain>
    </source>
</reference>
<dbReference type="Pfam" id="PF02401">
    <property type="entry name" value="LYTB"/>
    <property type="match status" value="1"/>
</dbReference>
<dbReference type="PANTHER" id="PTHR30426">
    <property type="entry name" value="4-HYDROXY-3-METHYLBUT-2-ENYL DIPHOSPHATE REDUCTASE"/>
    <property type="match status" value="1"/>
</dbReference>
<feature type="binding site" evidence="5">
    <location>
        <position position="224"/>
    </location>
    <ligand>
        <name>isopentenyl diphosphate</name>
        <dbReference type="ChEBI" id="CHEBI:128769"/>
    </ligand>
</feature>
<comment type="caution">
    <text evidence="6">The sequence shown here is derived from an EMBL/GenBank/DDBJ whole genome shotgun (WGS) entry which is preliminary data.</text>
</comment>
<organism evidence="6 7">
    <name type="scientific">Sutterella wadsworthensis 2_1_59BFAA</name>
    <dbReference type="NCBI Taxonomy" id="742823"/>
    <lineage>
        <taxon>Bacteria</taxon>
        <taxon>Pseudomonadati</taxon>
        <taxon>Pseudomonadota</taxon>
        <taxon>Betaproteobacteria</taxon>
        <taxon>Burkholderiales</taxon>
        <taxon>Sutterellaceae</taxon>
        <taxon>Sutterella</taxon>
    </lineage>
</organism>
<keyword evidence="3 5" id="KW-0408">Iron</keyword>
<feature type="binding site" evidence="5">
    <location>
        <position position="74"/>
    </location>
    <ligand>
        <name>(2E)-4-hydroxy-3-methylbut-2-enyl diphosphate</name>
        <dbReference type="ChEBI" id="CHEBI:128753"/>
    </ligand>
</feature>
<comment type="function">
    <text evidence="5">Catalyzes the conversion of 1-hydroxy-2-methyl-2-(E)-butenyl 4-diphosphate (HMBPP) into a mixture of isopentenyl diphosphate (IPP) and dimethylallyl diphosphate (DMAPP). Acts in the terminal step of the DOXP/MEP pathway for isoprenoid precursor biosynthesis.</text>
</comment>
<feature type="binding site" evidence="5">
    <location>
        <position position="41"/>
    </location>
    <ligand>
        <name>(2E)-4-hydroxy-3-methylbut-2-enyl diphosphate</name>
        <dbReference type="ChEBI" id="CHEBI:128753"/>
    </ligand>
</feature>
<dbReference type="Gene3D" id="3.40.1010.20">
    <property type="entry name" value="4-hydroxy-3-methylbut-2-enyl diphosphate reductase, catalytic domain"/>
    <property type="match status" value="2"/>
</dbReference>
<feature type="binding site" evidence="5">
    <location>
        <position position="224"/>
    </location>
    <ligand>
        <name>dimethylallyl diphosphate</name>
        <dbReference type="ChEBI" id="CHEBI:57623"/>
    </ligand>
</feature>
<dbReference type="EMBL" id="ADMG01000035">
    <property type="protein sequence ID" value="EKB30804.1"/>
    <property type="molecule type" value="Genomic_DNA"/>
</dbReference>
<evidence type="ECO:0000256" key="2">
    <source>
        <dbReference type="ARBA" id="ARBA00022723"/>
    </source>
</evidence>
<evidence type="ECO:0000256" key="5">
    <source>
        <dbReference type="HAMAP-Rule" id="MF_00191"/>
    </source>
</evidence>
<evidence type="ECO:0000256" key="1">
    <source>
        <dbReference type="ARBA" id="ARBA00022485"/>
    </source>
</evidence>
<feature type="binding site" evidence="5">
    <location>
        <position position="223"/>
    </location>
    <ligand>
        <name>dimethylallyl diphosphate</name>
        <dbReference type="ChEBI" id="CHEBI:57623"/>
    </ligand>
</feature>
<dbReference type="InterPro" id="IPR003451">
    <property type="entry name" value="LytB/IspH"/>
</dbReference>
<feature type="binding site" evidence="5">
    <location>
        <position position="225"/>
    </location>
    <ligand>
        <name>(2E)-4-hydroxy-3-methylbut-2-enyl diphosphate</name>
        <dbReference type="ChEBI" id="CHEBI:128753"/>
    </ligand>
</feature>
<feature type="binding site" evidence="5">
    <location>
        <position position="124"/>
    </location>
    <ligand>
        <name>(2E)-4-hydroxy-3-methylbut-2-enyl diphosphate</name>
        <dbReference type="ChEBI" id="CHEBI:128753"/>
    </ligand>
</feature>
<dbReference type="UniPathway" id="UPA00056">
    <property type="reaction ID" value="UER00097"/>
</dbReference>
<comment type="catalytic activity">
    <reaction evidence="5">
        <text>isopentenyl diphosphate + 2 oxidized [2Fe-2S]-[ferredoxin] + H2O = (2E)-4-hydroxy-3-methylbut-2-enyl diphosphate + 2 reduced [2Fe-2S]-[ferredoxin] + 2 H(+)</text>
        <dbReference type="Rhea" id="RHEA:24488"/>
        <dbReference type="Rhea" id="RHEA-COMP:10000"/>
        <dbReference type="Rhea" id="RHEA-COMP:10001"/>
        <dbReference type="ChEBI" id="CHEBI:15377"/>
        <dbReference type="ChEBI" id="CHEBI:15378"/>
        <dbReference type="ChEBI" id="CHEBI:33737"/>
        <dbReference type="ChEBI" id="CHEBI:33738"/>
        <dbReference type="ChEBI" id="CHEBI:128753"/>
        <dbReference type="ChEBI" id="CHEBI:128769"/>
        <dbReference type="EC" id="1.17.7.4"/>
    </reaction>
</comment>
<dbReference type="STRING" id="742823.HMPREF9465_01494"/>
<feature type="binding site" evidence="5">
    <location>
        <position position="225"/>
    </location>
    <ligand>
        <name>isopentenyl diphosphate</name>
        <dbReference type="ChEBI" id="CHEBI:128769"/>
    </ligand>
</feature>
<feature type="binding site" evidence="5">
    <location>
        <position position="267"/>
    </location>
    <ligand>
        <name>isopentenyl diphosphate</name>
        <dbReference type="ChEBI" id="CHEBI:128769"/>
    </ligand>
</feature>
<dbReference type="eggNOG" id="COG0761">
    <property type="taxonomic scope" value="Bacteria"/>
</dbReference>
<protein>
    <recommendedName>
        <fullName evidence="5">4-hydroxy-3-methylbut-2-enyl diphosphate reductase</fullName>
        <shortName evidence="5">HMBPP reductase</shortName>
        <ecNumber evidence="5">1.17.7.4</ecNumber>
    </recommendedName>
</protein>
<comment type="pathway">
    <text evidence="5">Isoprenoid biosynthesis; isopentenyl diphosphate biosynthesis via DXP pathway; isopentenyl diphosphate from 1-deoxy-D-xylulose 5-phosphate: step 6/6.</text>
</comment>
<feature type="binding site" evidence="5">
    <location>
        <position position="96"/>
    </location>
    <ligand>
        <name>[4Fe-4S] cluster</name>
        <dbReference type="ChEBI" id="CHEBI:49883"/>
    </ligand>
</feature>
<feature type="active site" description="Proton donor" evidence="5">
    <location>
        <position position="126"/>
    </location>
</feature>
<dbReference type="Proteomes" id="UP000005835">
    <property type="component" value="Unassembled WGS sequence"/>
</dbReference>
<feature type="binding site" evidence="5">
    <location>
        <position position="74"/>
    </location>
    <ligand>
        <name>dimethylallyl diphosphate</name>
        <dbReference type="ChEBI" id="CHEBI:57623"/>
    </ligand>
</feature>
<dbReference type="EC" id="1.17.7.4" evidence="5"/>
<keyword evidence="5" id="KW-0414">Isoprene biosynthesis</keyword>
<dbReference type="GO" id="GO:0050992">
    <property type="term" value="P:dimethylallyl diphosphate biosynthetic process"/>
    <property type="evidence" value="ECO:0007669"/>
    <property type="project" value="UniProtKB-UniRule"/>
</dbReference>
<dbReference type="AlphaFoldDB" id="K1KGJ8"/>
<comment type="similarity">
    <text evidence="5">Belongs to the IspH family.</text>
</comment>
<dbReference type="GO" id="GO:0051539">
    <property type="term" value="F:4 iron, 4 sulfur cluster binding"/>
    <property type="evidence" value="ECO:0007669"/>
    <property type="project" value="UniProtKB-UniRule"/>
</dbReference>
<dbReference type="HAMAP" id="MF_00191">
    <property type="entry name" value="IspH"/>
    <property type="match status" value="1"/>
</dbReference>
<evidence type="ECO:0000256" key="3">
    <source>
        <dbReference type="ARBA" id="ARBA00023004"/>
    </source>
</evidence>
<accession>K1KGJ8</accession>
<keyword evidence="2 5" id="KW-0479">Metal-binding</keyword>
<feature type="binding site" evidence="5">
    <location>
        <position position="74"/>
    </location>
    <ligand>
        <name>isopentenyl diphosphate</name>
        <dbReference type="ChEBI" id="CHEBI:128769"/>
    </ligand>
</feature>
<dbReference type="PANTHER" id="PTHR30426:SF0">
    <property type="entry name" value="4-HYDROXY-3-METHYLBUT-2-ENYL DIPHOSPHATE REDUCTASE"/>
    <property type="match status" value="1"/>
</dbReference>
<evidence type="ECO:0000256" key="4">
    <source>
        <dbReference type="ARBA" id="ARBA00023014"/>
    </source>
</evidence>
<feature type="binding site" evidence="5">
    <location>
        <position position="41"/>
    </location>
    <ligand>
        <name>isopentenyl diphosphate</name>
        <dbReference type="ChEBI" id="CHEBI:128769"/>
    </ligand>
</feature>
<feature type="binding site" evidence="5">
    <location>
        <position position="224"/>
    </location>
    <ligand>
        <name>(2E)-4-hydroxy-3-methylbut-2-enyl diphosphate</name>
        <dbReference type="ChEBI" id="CHEBI:128753"/>
    </ligand>
</feature>
<feature type="binding site" evidence="5">
    <location>
        <position position="164"/>
    </location>
    <ligand>
        <name>(2E)-4-hydroxy-3-methylbut-2-enyl diphosphate</name>
        <dbReference type="ChEBI" id="CHEBI:128753"/>
    </ligand>
</feature>
<dbReference type="RefSeq" id="WP_005435647.1">
    <property type="nucleotide sequence ID" value="NZ_JH815517.1"/>
</dbReference>
<gene>
    <name evidence="5" type="primary">ispH</name>
    <name evidence="6" type="ORF">HMPREF9465_01494</name>
</gene>
<keyword evidence="4 5" id="KW-0411">Iron-sulfur</keyword>
<dbReference type="PATRIC" id="fig|742823.3.peg.1486"/>
<proteinExistence type="inferred from homology"/>
<comment type="cofactor">
    <cofactor evidence="5">
        <name>[4Fe-4S] cluster</name>
        <dbReference type="ChEBI" id="CHEBI:49883"/>
    </cofactor>
    <text evidence="5">Binds 1 [4Fe-4S] cluster per subunit.</text>
</comment>
<sequence>MKVLLAQPRGFCAGVTRAIAIVERALAIYGAPIYVRHEIVHNRTVVNSLRERGAVFVDNLAEVPEGATVVFSAHGVPRAVSEEAERRGFRVFDATCPLVTKVHREVARMRAEGRTVLMIGHAGHPEVEGTMGQVDGGIELVENTADVAALPYTNDDSLAYVTQTTISADDSQAVIDALRHRFPFIQEPKRQDICYATTNRQEAVKLLARSGVDIVLVIGSATSSNSNRLREVAEREGARAYLIDTAEHIDPKWFEGVACVGITAGASAPESLVQGVLRYLEANLNAEHAVALEGVEENVVFPLPKGLREEDAD</sequence>
<keyword evidence="5" id="KW-0560">Oxidoreductase</keyword>
<feature type="binding site" evidence="5">
    <location>
        <position position="194"/>
    </location>
    <ligand>
        <name>[4Fe-4S] cluster</name>
        <dbReference type="ChEBI" id="CHEBI:49883"/>
    </ligand>
</feature>
<evidence type="ECO:0000313" key="7">
    <source>
        <dbReference type="Proteomes" id="UP000005835"/>
    </source>
</evidence>
<feature type="binding site" evidence="5">
    <location>
        <position position="225"/>
    </location>
    <ligand>
        <name>dimethylallyl diphosphate</name>
        <dbReference type="ChEBI" id="CHEBI:57623"/>
    </ligand>
</feature>
<dbReference type="HOGENOM" id="CLU_027486_1_0_4"/>
<name>K1KGJ8_9BURK</name>
<feature type="binding site" evidence="5">
    <location>
        <position position="223"/>
    </location>
    <ligand>
        <name>(2E)-4-hydroxy-3-methylbut-2-enyl diphosphate</name>
        <dbReference type="ChEBI" id="CHEBI:128753"/>
    </ligand>
</feature>
<dbReference type="NCBIfam" id="NF002190">
    <property type="entry name" value="PRK01045.1-4"/>
    <property type="match status" value="1"/>
</dbReference>
<keyword evidence="7" id="KW-1185">Reference proteome</keyword>
<dbReference type="NCBIfam" id="TIGR00216">
    <property type="entry name" value="ispH_lytB"/>
    <property type="match status" value="1"/>
</dbReference>
<feature type="binding site" evidence="5">
    <location>
        <position position="124"/>
    </location>
    <ligand>
        <name>isopentenyl diphosphate</name>
        <dbReference type="ChEBI" id="CHEBI:128769"/>
    </ligand>
</feature>
<dbReference type="CDD" id="cd13944">
    <property type="entry name" value="lytB_ispH"/>
    <property type="match status" value="1"/>
</dbReference>
<feature type="binding site" evidence="5">
    <location>
        <position position="41"/>
    </location>
    <ligand>
        <name>dimethylallyl diphosphate</name>
        <dbReference type="ChEBI" id="CHEBI:57623"/>
    </ligand>
</feature>
<dbReference type="Gene3D" id="3.40.50.11270">
    <property type="match status" value="1"/>
</dbReference>
<dbReference type="NCBIfam" id="NF002188">
    <property type="entry name" value="PRK01045.1-2"/>
    <property type="match status" value="1"/>
</dbReference>
<feature type="binding site" evidence="5">
    <location>
        <position position="223"/>
    </location>
    <ligand>
        <name>isopentenyl diphosphate</name>
        <dbReference type="ChEBI" id="CHEBI:128769"/>
    </ligand>
</feature>
<dbReference type="GO" id="GO:0019288">
    <property type="term" value="P:isopentenyl diphosphate biosynthetic process, methylerythritol 4-phosphate pathway"/>
    <property type="evidence" value="ECO:0007669"/>
    <property type="project" value="UniProtKB-UniRule"/>
</dbReference>
<feature type="binding site" evidence="5">
    <location>
        <position position="124"/>
    </location>
    <ligand>
        <name>dimethylallyl diphosphate</name>
        <dbReference type="ChEBI" id="CHEBI:57623"/>
    </ligand>
</feature>
<comment type="catalytic activity">
    <reaction evidence="5">
        <text>dimethylallyl diphosphate + 2 oxidized [2Fe-2S]-[ferredoxin] + H2O = (2E)-4-hydroxy-3-methylbut-2-enyl diphosphate + 2 reduced [2Fe-2S]-[ferredoxin] + 2 H(+)</text>
        <dbReference type="Rhea" id="RHEA:24825"/>
        <dbReference type="Rhea" id="RHEA-COMP:10000"/>
        <dbReference type="Rhea" id="RHEA-COMP:10001"/>
        <dbReference type="ChEBI" id="CHEBI:15377"/>
        <dbReference type="ChEBI" id="CHEBI:15378"/>
        <dbReference type="ChEBI" id="CHEBI:33737"/>
        <dbReference type="ChEBI" id="CHEBI:33738"/>
        <dbReference type="ChEBI" id="CHEBI:57623"/>
        <dbReference type="ChEBI" id="CHEBI:128753"/>
        <dbReference type="EC" id="1.17.7.4"/>
    </reaction>
</comment>
<dbReference type="GO" id="GO:0046872">
    <property type="term" value="F:metal ion binding"/>
    <property type="evidence" value="ECO:0007669"/>
    <property type="project" value="UniProtKB-KW"/>
</dbReference>